<protein>
    <submittedName>
        <fullName evidence="2">Uncharacterized protein</fullName>
    </submittedName>
</protein>
<dbReference type="AlphaFoldDB" id="A0AAJ5S3I2"/>
<evidence type="ECO:0000313" key="2">
    <source>
        <dbReference type="EMBL" id="WEA18206.1"/>
    </source>
</evidence>
<gene>
    <name evidence="2" type="ORF">PWA60_12785</name>
</gene>
<accession>A0AAJ5S3I2</accession>
<proteinExistence type="predicted"/>
<name>A0AAJ5S3I2_9PSED</name>
<feature type="coiled-coil region" evidence="1">
    <location>
        <begin position="97"/>
        <end position="124"/>
    </location>
</feature>
<dbReference type="EMBL" id="CP118677">
    <property type="protein sequence ID" value="WEA18206.1"/>
    <property type="molecule type" value="Genomic_DNA"/>
</dbReference>
<evidence type="ECO:0000256" key="1">
    <source>
        <dbReference type="SAM" id="Coils"/>
    </source>
</evidence>
<evidence type="ECO:0000313" key="3">
    <source>
        <dbReference type="Proteomes" id="UP001217631"/>
    </source>
</evidence>
<organism evidence="2 3">
    <name type="scientific">Pseudomonas juntendi</name>
    <dbReference type="NCBI Taxonomy" id="2666183"/>
    <lineage>
        <taxon>Bacteria</taxon>
        <taxon>Pseudomonadati</taxon>
        <taxon>Pseudomonadota</taxon>
        <taxon>Gammaproteobacteria</taxon>
        <taxon>Pseudomonadales</taxon>
        <taxon>Pseudomonadaceae</taxon>
        <taxon>Pseudomonas</taxon>
    </lineage>
</organism>
<sequence>MADVVEGERQLRRLLWALSAFQPGDPKAIVLLQEMHAVEQDLDDVALSCKHLLDQVTTSAHTSGRRIVDELTIPSPWRERFAQASVGSTRLAAGPYLHDLEKFVDEWEKEMRHLETHRQALHRD</sequence>
<keyword evidence="1" id="KW-0175">Coiled coil</keyword>
<reference evidence="2" key="1">
    <citation type="submission" date="2023-02" db="EMBL/GenBank/DDBJ databases">
        <title>tmexCD-toprJ-like cluster.</title>
        <authorList>
            <person name="Gao X."/>
            <person name="Wang C."/>
            <person name="Liu J."/>
        </authorList>
    </citation>
    <scope>NUCLEOTIDE SEQUENCE</scope>
    <source>
        <strain evidence="2">GDW21C697WI</strain>
    </source>
</reference>
<dbReference type="Proteomes" id="UP001217631">
    <property type="component" value="Chromosome"/>
</dbReference>